<evidence type="ECO:0000256" key="1">
    <source>
        <dbReference type="PROSITE-ProRule" id="PRU00047"/>
    </source>
</evidence>
<dbReference type="Gene3D" id="3.30.420.10">
    <property type="entry name" value="Ribonuclease H-like superfamily/Ribonuclease H"/>
    <property type="match status" value="1"/>
</dbReference>
<dbReference type="InterPro" id="IPR036397">
    <property type="entry name" value="RNaseH_sf"/>
</dbReference>
<keyword evidence="6" id="KW-1185">Reference proteome</keyword>
<dbReference type="InterPro" id="IPR001584">
    <property type="entry name" value="Integrase_cat-core"/>
</dbReference>
<dbReference type="PROSITE" id="PS50158">
    <property type="entry name" value="ZF_CCHC"/>
    <property type="match status" value="1"/>
</dbReference>
<dbReference type="Pfam" id="PF00098">
    <property type="entry name" value="zf-CCHC"/>
    <property type="match status" value="1"/>
</dbReference>
<feature type="region of interest" description="Disordered" evidence="2">
    <location>
        <begin position="1096"/>
        <end position="1115"/>
    </location>
</feature>
<evidence type="ECO:0000259" key="3">
    <source>
        <dbReference type="PROSITE" id="PS50158"/>
    </source>
</evidence>
<dbReference type="InterPro" id="IPR012337">
    <property type="entry name" value="RNaseH-like_sf"/>
</dbReference>
<feature type="domain" description="CCHC-type" evidence="3">
    <location>
        <begin position="257"/>
        <end position="272"/>
    </location>
</feature>
<reference evidence="5 6" key="1">
    <citation type="journal article" date="2024" name="G3 (Bethesda)">
        <title>Genome assembly of Hibiscus sabdariffa L. provides insights into metabolisms of medicinal natural products.</title>
        <authorList>
            <person name="Kim T."/>
        </authorList>
    </citation>
    <scope>NUCLEOTIDE SEQUENCE [LARGE SCALE GENOMIC DNA]</scope>
    <source>
        <strain evidence="5">TK-2024</strain>
        <tissue evidence="5">Old leaves</tissue>
    </source>
</reference>
<dbReference type="SUPFAM" id="SSF53098">
    <property type="entry name" value="Ribonuclease H-like"/>
    <property type="match status" value="1"/>
</dbReference>
<dbReference type="CDD" id="cd09272">
    <property type="entry name" value="RNase_HI_RT_Ty1"/>
    <property type="match status" value="1"/>
</dbReference>
<keyword evidence="1" id="KW-0863">Zinc-finger</keyword>
<dbReference type="InterPro" id="IPR043502">
    <property type="entry name" value="DNA/RNA_pol_sf"/>
</dbReference>
<dbReference type="Pfam" id="PF07727">
    <property type="entry name" value="RVT_2"/>
    <property type="match status" value="1"/>
</dbReference>
<dbReference type="InterPro" id="IPR013103">
    <property type="entry name" value="RVT_2"/>
</dbReference>
<dbReference type="PROSITE" id="PS50994">
    <property type="entry name" value="INTEGRASE"/>
    <property type="match status" value="1"/>
</dbReference>
<accession>A0ABR2F858</accession>
<evidence type="ECO:0000313" key="5">
    <source>
        <dbReference type="EMBL" id="KAK8574514.1"/>
    </source>
</evidence>
<sequence length="1115" mass="126820">MLAIQYLPSLRPRSIYCGHAKAWHEKLNGINFLDWFRNLRIVLKQERKEYVIEEDVPIDPGANASRADKDKYKKHMDDMLDVGCLMLATMTPELHKQHEDMVAYEMIQNLKDIYEGQARQERYETSKALFQCKMSEGAQVGAHVIKMMGYIQTLEKLGFALNNELAIDVILQSLTDSFNQFVLNFNMNEINKTLPQLLGMLRTAESNMKKGGSKSILMVREAKRKEKKVAKSKGVGKTKSKGKEALKPKGGVSKDGKCFHCGKTGHWKRNCPMYLEDVKKAKAVGASVSGIYVIDVNMSTSPSWVLDTGCGSHICTSVQGLHMRRTVAKGDVDLRVGNGERVVALAVGTYVLALPSVGMGIYILCAINLNLLKSSRNSRMKYRINMARLTPPGTPQWNGVSERRNRTLLDMVRSIMSHTDLPTSFWGYALETAAFTLNRVPSKSVQKTPHEMWTGRSPNMSFLRIWGCKAYVKHQMSTKLEPKSQKCTFVGYVGTSYVKRYPKETKGYYFYNENKVFVARTGVFLEKEFLTNNGKGRNIKLEEVQQQQDIEPEVEEISQEVEENSTDLETQPLQRSTRERHEPERYGFLVTTHGDVLLVDQDEPRTYQETVSSPDSEKWLEAMRSEMDSMSDNQVWTLVEPPEGVKPIGCKWVFKKKTDMDGNVQTYKGRLVAKGFRQIHGVDYDETFSLVAMFKSIRILLAIAAFHDYEIWQMDVKTAFLNGKLEEDVYMTQPEGFVTPENAGKVCKLQRSIYGLKQASRSWNLRFNEAIQEFGFIRNEDEPCVYKKFSGSIVSFLILYVDDILIIGNDIPTLQSIKTWLSSCFSMKDLGEAAYILGVKIYRDRSRRLLGLSQSTYIDKVLKRFSMEESKRGFLPMRHGISLSKEMCPSTPQERERMSQIPYASAIGSIMYAMICTRPDLSYALSMTSRYQANPGEGHWTAVKNILKYLRRTKDVFLVYGGEEELRIKGYTDASFQTDKDDSRSQSGFVFCLNGRAVSWKSSKQDTVAEYIAASEAAKEAVWIKKFITELGVIPSIADAVDLYCDNNGAIAQAKEPRSHRRSKHILRRFHLIREIVDRGDVETCKVHTDDNIADPLTKPLAQQKHDRHTESLGI</sequence>
<gene>
    <name evidence="5" type="ORF">V6N12_062204</name>
</gene>
<evidence type="ECO:0000259" key="4">
    <source>
        <dbReference type="PROSITE" id="PS50994"/>
    </source>
</evidence>
<dbReference type="SMART" id="SM00343">
    <property type="entry name" value="ZnF_C2HC"/>
    <property type="match status" value="1"/>
</dbReference>
<dbReference type="PANTHER" id="PTHR11439">
    <property type="entry name" value="GAG-POL-RELATED RETROTRANSPOSON"/>
    <property type="match status" value="1"/>
</dbReference>
<keyword evidence="1" id="KW-0862">Zinc</keyword>
<dbReference type="InterPro" id="IPR057670">
    <property type="entry name" value="SH3_retrovirus"/>
</dbReference>
<dbReference type="EMBL" id="JBBPBM010000007">
    <property type="protein sequence ID" value="KAK8574514.1"/>
    <property type="molecule type" value="Genomic_DNA"/>
</dbReference>
<keyword evidence="1" id="KW-0479">Metal-binding</keyword>
<evidence type="ECO:0000256" key="2">
    <source>
        <dbReference type="SAM" id="MobiDB-lite"/>
    </source>
</evidence>
<comment type="caution">
    <text evidence="5">The sequence shown here is derived from an EMBL/GenBank/DDBJ whole genome shotgun (WGS) entry which is preliminary data.</text>
</comment>
<proteinExistence type="predicted"/>
<dbReference type="SUPFAM" id="SSF57756">
    <property type="entry name" value="Retrovirus zinc finger-like domains"/>
    <property type="match status" value="1"/>
</dbReference>
<evidence type="ECO:0008006" key="7">
    <source>
        <dbReference type="Google" id="ProtNLM"/>
    </source>
</evidence>
<dbReference type="InterPro" id="IPR036875">
    <property type="entry name" value="Znf_CCHC_sf"/>
</dbReference>
<dbReference type="InterPro" id="IPR001878">
    <property type="entry name" value="Znf_CCHC"/>
</dbReference>
<dbReference type="SUPFAM" id="SSF56672">
    <property type="entry name" value="DNA/RNA polymerases"/>
    <property type="match status" value="1"/>
</dbReference>
<feature type="compositionally biased region" description="Basic and acidic residues" evidence="2">
    <location>
        <begin position="1104"/>
        <end position="1115"/>
    </location>
</feature>
<feature type="region of interest" description="Disordered" evidence="2">
    <location>
        <begin position="228"/>
        <end position="249"/>
    </location>
</feature>
<evidence type="ECO:0000313" key="6">
    <source>
        <dbReference type="Proteomes" id="UP001472677"/>
    </source>
</evidence>
<organism evidence="5 6">
    <name type="scientific">Hibiscus sabdariffa</name>
    <name type="common">roselle</name>
    <dbReference type="NCBI Taxonomy" id="183260"/>
    <lineage>
        <taxon>Eukaryota</taxon>
        <taxon>Viridiplantae</taxon>
        <taxon>Streptophyta</taxon>
        <taxon>Embryophyta</taxon>
        <taxon>Tracheophyta</taxon>
        <taxon>Spermatophyta</taxon>
        <taxon>Magnoliopsida</taxon>
        <taxon>eudicotyledons</taxon>
        <taxon>Gunneridae</taxon>
        <taxon>Pentapetalae</taxon>
        <taxon>rosids</taxon>
        <taxon>malvids</taxon>
        <taxon>Malvales</taxon>
        <taxon>Malvaceae</taxon>
        <taxon>Malvoideae</taxon>
        <taxon>Hibiscus</taxon>
    </lineage>
</organism>
<dbReference type="Proteomes" id="UP001472677">
    <property type="component" value="Unassembled WGS sequence"/>
</dbReference>
<dbReference type="Pfam" id="PF14223">
    <property type="entry name" value="Retrotran_gag_2"/>
    <property type="match status" value="1"/>
</dbReference>
<feature type="region of interest" description="Disordered" evidence="2">
    <location>
        <begin position="558"/>
        <end position="581"/>
    </location>
</feature>
<feature type="compositionally biased region" description="Basic residues" evidence="2">
    <location>
        <begin position="228"/>
        <end position="240"/>
    </location>
</feature>
<dbReference type="Gene3D" id="4.10.60.10">
    <property type="entry name" value="Zinc finger, CCHC-type"/>
    <property type="match status" value="1"/>
</dbReference>
<dbReference type="PANTHER" id="PTHR11439:SF496">
    <property type="entry name" value="RNA-DIRECTED DNA POLYMERASE"/>
    <property type="match status" value="1"/>
</dbReference>
<protein>
    <recommendedName>
        <fullName evidence="7">Polyprotein</fullName>
    </recommendedName>
</protein>
<feature type="domain" description="Integrase catalytic" evidence="4">
    <location>
        <begin position="389"/>
        <end position="457"/>
    </location>
</feature>
<name>A0ABR2F858_9ROSI</name>
<dbReference type="Pfam" id="PF25597">
    <property type="entry name" value="SH3_retrovirus"/>
    <property type="match status" value="1"/>
</dbReference>